<keyword evidence="3" id="KW-1185">Reference proteome</keyword>
<protein>
    <recommendedName>
        <fullName evidence="1">DUF5110 domain-containing protein</fullName>
    </recommendedName>
</protein>
<feature type="domain" description="DUF5110" evidence="1">
    <location>
        <begin position="315"/>
        <end position="374"/>
    </location>
</feature>
<name>A0A5N6R4N7_9ROSI</name>
<evidence type="ECO:0000259" key="1">
    <source>
        <dbReference type="Pfam" id="PF17137"/>
    </source>
</evidence>
<dbReference type="AlphaFoldDB" id="A0A5N6R4N7"/>
<sequence length="441" mass="49036">MHFGESWGKDLLLAGNPLGYNSDTQHGSFERGIVECAAGVAVVGAEFQQGKELSTQGKMTCLFDASDKGDGKCFGKWQMKSMEADMLEGERGGFGPNCTPVFVGWSKSGKRAMFLQMGILACRVLICWGSRWRCFWLQQLRLLTSPELVMLLVTAFERSLPVGFGSVVAHTWSVVAQMSPVGSGSIVSLPEVMVEGFWFDGYALTVVSKPPIPPAPKPLKFYNRKLKDSGFAKMDPSLAVIDNLRVMGALSVLVVRDDGDDKEDGDFHLATLDWVLFFFVWRISVLWWGSRVRGRSIRQLALLTAIEEDDSWEVKGKAEGVLFEDVGDGYEFTKGEYLLTNFVAELHSSVVTVRVSKTEGLWKRQKRRLHVQLLLGGGAMLDMWGVDGEVLQIMMPSEEEVNKLVSTTEKHYRTSLESAKQIPDVEEVSGQKGVETFKDSY</sequence>
<evidence type="ECO:0000313" key="3">
    <source>
        <dbReference type="Proteomes" id="UP000327013"/>
    </source>
</evidence>
<evidence type="ECO:0000313" key="2">
    <source>
        <dbReference type="EMBL" id="KAE8055836.1"/>
    </source>
</evidence>
<dbReference type="Pfam" id="PF17137">
    <property type="entry name" value="DUF5110"/>
    <property type="match status" value="1"/>
</dbReference>
<organism evidence="2 3">
    <name type="scientific">Carpinus fangiana</name>
    <dbReference type="NCBI Taxonomy" id="176857"/>
    <lineage>
        <taxon>Eukaryota</taxon>
        <taxon>Viridiplantae</taxon>
        <taxon>Streptophyta</taxon>
        <taxon>Embryophyta</taxon>
        <taxon>Tracheophyta</taxon>
        <taxon>Spermatophyta</taxon>
        <taxon>Magnoliopsida</taxon>
        <taxon>eudicotyledons</taxon>
        <taxon>Gunneridae</taxon>
        <taxon>Pentapetalae</taxon>
        <taxon>rosids</taxon>
        <taxon>fabids</taxon>
        <taxon>Fagales</taxon>
        <taxon>Betulaceae</taxon>
        <taxon>Carpinus</taxon>
    </lineage>
</organism>
<proteinExistence type="predicted"/>
<dbReference type="OrthoDB" id="1334205at2759"/>
<gene>
    <name evidence="2" type="ORF">FH972_012654</name>
</gene>
<dbReference type="InterPro" id="IPR033403">
    <property type="entry name" value="DUF5110"/>
</dbReference>
<dbReference type="EMBL" id="CM017325">
    <property type="protein sequence ID" value="KAE8055836.1"/>
    <property type="molecule type" value="Genomic_DNA"/>
</dbReference>
<dbReference type="Proteomes" id="UP000327013">
    <property type="component" value="Chromosome 5"/>
</dbReference>
<reference evidence="2 3" key="1">
    <citation type="submission" date="2019-06" db="EMBL/GenBank/DDBJ databases">
        <title>A chromosomal-level reference genome of Carpinus fangiana (Coryloideae, Betulaceae).</title>
        <authorList>
            <person name="Yang X."/>
            <person name="Wang Z."/>
            <person name="Zhang L."/>
            <person name="Hao G."/>
            <person name="Liu J."/>
            <person name="Yang Y."/>
        </authorList>
    </citation>
    <scope>NUCLEOTIDE SEQUENCE [LARGE SCALE GENOMIC DNA]</scope>
    <source>
        <strain evidence="2">Cfa_2016G</strain>
        <tissue evidence="2">Leaf</tissue>
    </source>
</reference>
<accession>A0A5N6R4N7</accession>